<proteinExistence type="predicted"/>
<name>A0ABP3ZD66_9ACTN</name>
<evidence type="ECO:0000313" key="2">
    <source>
        <dbReference type="Proteomes" id="UP001500418"/>
    </source>
</evidence>
<dbReference type="SUPFAM" id="SSF55729">
    <property type="entry name" value="Acyl-CoA N-acyltransferases (Nat)"/>
    <property type="match status" value="1"/>
</dbReference>
<gene>
    <name evidence="1" type="ORF">GCM10009575_012220</name>
</gene>
<evidence type="ECO:0000313" key="1">
    <source>
        <dbReference type="EMBL" id="GAA0919875.1"/>
    </source>
</evidence>
<reference evidence="2" key="1">
    <citation type="journal article" date="2019" name="Int. J. Syst. Evol. Microbiol.">
        <title>The Global Catalogue of Microorganisms (GCM) 10K type strain sequencing project: providing services to taxonomists for standard genome sequencing and annotation.</title>
        <authorList>
            <consortium name="The Broad Institute Genomics Platform"/>
            <consortium name="The Broad Institute Genome Sequencing Center for Infectious Disease"/>
            <person name="Wu L."/>
            <person name="Ma J."/>
        </authorList>
    </citation>
    <scope>NUCLEOTIDE SEQUENCE [LARGE SCALE GENOMIC DNA]</scope>
    <source>
        <strain evidence="2">JCM 11444</strain>
    </source>
</reference>
<dbReference type="InterPro" id="IPR016181">
    <property type="entry name" value="Acyl_CoA_acyltransferase"/>
</dbReference>
<accession>A0ABP3ZD66</accession>
<comment type="caution">
    <text evidence="1">The sequence shown here is derived from an EMBL/GenBank/DDBJ whole genome shotgun (WGS) entry which is preliminary data.</text>
</comment>
<dbReference type="EMBL" id="BAAAID010000005">
    <property type="protein sequence ID" value="GAA0919875.1"/>
    <property type="molecule type" value="Genomic_DNA"/>
</dbReference>
<keyword evidence="2" id="KW-1185">Reference proteome</keyword>
<dbReference type="Proteomes" id="UP001500418">
    <property type="component" value="Unassembled WGS sequence"/>
</dbReference>
<protein>
    <recommendedName>
        <fullName evidence="3">N-acetyltransferase domain-containing protein</fullName>
    </recommendedName>
</protein>
<evidence type="ECO:0008006" key="3">
    <source>
        <dbReference type="Google" id="ProtNLM"/>
    </source>
</evidence>
<sequence length="43" mass="4649">MAADNVGSIQVLKKYGFVVTGSERDYANGRGEEVDEVLFTLLG</sequence>
<organism evidence="1 2">
    <name type="scientific">Streptomyces rhizosphaericus</name>
    <dbReference type="NCBI Taxonomy" id="114699"/>
    <lineage>
        <taxon>Bacteria</taxon>
        <taxon>Bacillati</taxon>
        <taxon>Actinomycetota</taxon>
        <taxon>Actinomycetes</taxon>
        <taxon>Kitasatosporales</taxon>
        <taxon>Streptomycetaceae</taxon>
        <taxon>Streptomyces</taxon>
        <taxon>Streptomyces violaceusniger group</taxon>
    </lineage>
</organism>
<dbReference type="Gene3D" id="3.40.630.30">
    <property type="match status" value="1"/>
</dbReference>